<accession>A0A6A8UBK3</accession>
<reference evidence="4 5" key="1">
    <citation type="journal article" date="2019" name="Nat. Med.">
        <title>A library of human gut bacterial isolates paired with longitudinal multiomics data enables mechanistic microbiome research.</title>
        <authorList>
            <person name="Poyet M."/>
            <person name="Groussin M."/>
            <person name="Gibbons S.M."/>
            <person name="Avila-Pacheco J."/>
            <person name="Jiang X."/>
            <person name="Kearney S.M."/>
            <person name="Perrotta A.R."/>
            <person name="Berdy B."/>
            <person name="Zhao S."/>
            <person name="Lieberman T.D."/>
            <person name="Swanson P.K."/>
            <person name="Smith M."/>
            <person name="Roesemann S."/>
            <person name="Alexander J.E."/>
            <person name="Rich S.A."/>
            <person name="Livny J."/>
            <person name="Vlamakis H."/>
            <person name="Clish C."/>
            <person name="Bullock K."/>
            <person name="Deik A."/>
            <person name="Scott J."/>
            <person name="Pierce K.A."/>
            <person name="Xavier R.J."/>
            <person name="Alm E.J."/>
        </authorList>
    </citation>
    <scope>NUCLEOTIDE SEQUENCE [LARGE SCALE GENOMIC DNA]</scope>
    <source>
        <strain evidence="4 5">BIOML-A4</strain>
    </source>
</reference>
<dbReference type="RefSeq" id="WP_060971391.1">
    <property type="nucleotide sequence ID" value="NZ_JADNDA010000004.1"/>
</dbReference>
<dbReference type="Pfam" id="PF08240">
    <property type="entry name" value="ADH_N"/>
    <property type="match status" value="1"/>
</dbReference>
<dbReference type="InterPro" id="IPR020843">
    <property type="entry name" value="ER"/>
</dbReference>
<comment type="caution">
    <text evidence="4">The sequence shown here is derived from an EMBL/GenBank/DDBJ whole genome shotgun (WGS) entry which is preliminary data.</text>
</comment>
<sequence>MKAVVVSSPGGPEVLEVVERQKPILKAGWTLVKIQGFGINHSEIFTRQGLSPSVQFPRVLGIECVGLVEETTRPDLNIGQQIISIMGEMGRAFDGGYAEYTLLPNEQIYPIKTELDLESLIALPETYYTTYGSFLNLKIEEKDCVLVRGATSGVGIAFAKLLKGKFPEIHLVGTSRNLVKEDQLKAVGFDQVILEKDGVLQSEESFTKILDLVGPRHIKDSIHHLSEGGIICSCGQLGGQWTLADFDPIVELAKNVYLTTFYSGNVSNEKLQELIDFVELYQVDVRPEKVYRLEEIQEAHTYLESSQSFGKVIVKIEEEYD</sequence>
<protein>
    <submittedName>
        <fullName evidence="4">Zinc-binding dehydrogenase</fullName>
    </submittedName>
</protein>
<dbReference type="GO" id="GO:0016651">
    <property type="term" value="F:oxidoreductase activity, acting on NAD(P)H"/>
    <property type="evidence" value="ECO:0007669"/>
    <property type="project" value="TreeGrafter"/>
</dbReference>
<organism evidence="4 5">
    <name type="scientific">Streptococcus salivarius</name>
    <dbReference type="NCBI Taxonomy" id="1304"/>
    <lineage>
        <taxon>Bacteria</taxon>
        <taxon>Bacillati</taxon>
        <taxon>Bacillota</taxon>
        <taxon>Bacilli</taxon>
        <taxon>Lactobacillales</taxon>
        <taxon>Streptococcaceae</taxon>
        <taxon>Streptococcus</taxon>
    </lineage>
</organism>
<keyword evidence="2" id="KW-0560">Oxidoreductase</keyword>
<dbReference type="InterPro" id="IPR036291">
    <property type="entry name" value="NAD(P)-bd_dom_sf"/>
</dbReference>
<evidence type="ECO:0000256" key="2">
    <source>
        <dbReference type="ARBA" id="ARBA00023002"/>
    </source>
</evidence>
<dbReference type="SUPFAM" id="SSF51735">
    <property type="entry name" value="NAD(P)-binding Rossmann-fold domains"/>
    <property type="match status" value="1"/>
</dbReference>
<dbReference type="InterPro" id="IPR011032">
    <property type="entry name" value="GroES-like_sf"/>
</dbReference>
<dbReference type="PANTHER" id="PTHR48106:SF18">
    <property type="entry name" value="QUINONE OXIDOREDUCTASE PIG3"/>
    <property type="match status" value="1"/>
</dbReference>
<dbReference type="Gene3D" id="3.40.50.720">
    <property type="entry name" value="NAD(P)-binding Rossmann-like Domain"/>
    <property type="match status" value="1"/>
</dbReference>
<proteinExistence type="predicted"/>
<dbReference type="Gene3D" id="3.90.180.10">
    <property type="entry name" value="Medium-chain alcohol dehydrogenases, catalytic domain"/>
    <property type="match status" value="1"/>
</dbReference>
<evidence type="ECO:0000313" key="5">
    <source>
        <dbReference type="Proteomes" id="UP000439678"/>
    </source>
</evidence>
<dbReference type="GO" id="GO:0070402">
    <property type="term" value="F:NADPH binding"/>
    <property type="evidence" value="ECO:0007669"/>
    <property type="project" value="TreeGrafter"/>
</dbReference>
<name>A0A6A8UBK3_STRSL</name>
<dbReference type="Proteomes" id="UP000439678">
    <property type="component" value="Unassembled WGS sequence"/>
</dbReference>
<dbReference type="EMBL" id="WMYO01000002">
    <property type="protein sequence ID" value="MTR27164.1"/>
    <property type="molecule type" value="Genomic_DNA"/>
</dbReference>
<dbReference type="SUPFAM" id="SSF50129">
    <property type="entry name" value="GroES-like"/>
    <property type="match status" value="1"/>
</dbReference>
<dbReference type="SMART" id="SM00829">
    <property type="entry name" value="PKS_ER"/>
    <property type="match status" value="1"/>
</dbReference>
<evidence type="ECO:0000256" key="1">
    <source>
        <dbReference type="ARBA" id="ARBA00022857"/>
    </source>
</evidence>
<feature type="domain" description="Enoyl reductase (ER)" evidence="3">
    <location>
        <begin position="10"/>
        <end position="314"/>
    </location>
</feature>
<evidence type="ECO:0000259" key="3">
    <source>
        <dbReference type="SMART" id="SM00829"/>
    </source>
</evidence>
<keyword evidence="1" id="KW-0521">NADP</keyword>
<dbReference type="InterPro" id="IPR013154">
    <property type="entry name" value="ADH-like_N"/>
</dbReference>
<gene>
    <name evidence="4" type="ORF">GMC65_02060</name>
</gene>
<dbReference type="PANTHER" id="PTHR48106">
    <property type="entry name" value="QUINONE OXIDOREDUCTASE PIG3-RELATED"/>
    <property type="match status" value="1"/>
</dbReference>
<evidence type="ECO:0000313" key="4">
    <source>
        <dbReference type="EMBL" id="MTR27164.1"/>
    </source>
</evidence>
<dbReference type="Pfam" id="PF13602">
    <property type="entry name" value="ADH_zinc_N_2"/>
    <property type="match status" value="1"/>
</dbReference>
<dbReference type="AlphaFoldDB" id="A0A6A8UBK3"/>